<proteinExistence type="predicted"/>
<keyword evidence="3" id="KW-1185">Reference proteome</keyword>
<sequence length="236" mass="27691">MVVAKVFEAAKWTAETAVGAAQALANTKGPVPATDLHPRMPARPWTAQEYLRMWSWRHCWKYLPVFRFYIYSGIIMFGIFKFVVPFKPRHRIMYHKGKADAHHHEAAKWTAETAVGAAQALANTKGPVPATDLHPRMPARPWTAQEYLRMWSWRHCWKYLPVFRFYIYSGIIMFGIFKFVVPFKPRHRIMYHKGKADAHHHEVEHWYGIRQKKADKEYFEKYNPLKKEGEVAVGGH</sequence>
<evidence type="ECO:0000256" key="1">
    <source>
        <dbReference type="SAM" id="Phobius"/>
    </source>
</evidence>
<dbReference type="Proteomes" id="UP000252519">
    <property type="component" value="Unassembled WGS sequence"/>
</dbReference>
<feature type="transmembrane region" description="Helical" evidence="1">
    <location>
        <begin position="165"/>
        <end position="183"/>
    </location>
</feature>
<keyword evidence="1" id="KW-0812">Transmembrane</keyword>
<dbReference type="STRING" id="29170.A0A368H668"/>
<evidence type="ECO:0000313" key="3">
    <source>
        <dbReference type="Proteomes" id="UP000252519"/>
    </source>
</evidence>
<name>A0A368H668_ANCCA</name>
<dbReference type="EMBL" id="JOJR01000009">
    <property type="protein sequence ID" value="RCN52092.1"/>
    <property type="molecule type" value="Genomic_DNA"/>
</dbReference>
<dbReference type="OrthoDB" id="5773429at2759"/>
<reference evidence="2 3" key="1">
    <citation type="submission" date="2014-10" db="EMBL/GenBank/DDBJ databases">
        <title>Draft genome of the hookworm Ancylostoma caninum.</title>
        <authorList>
            <person name="Mitreva M."/>
        </authorList>
    </citation>
    <scope>NUCLEOTIDE SEQUENCE [LARGE SCALE GENOMIC DNA]</scope>
    <source>
        <strain evidence="2 3">Baltimore</strain>
    </source>
</reference>
<dbReference type="AlphaFoldDB" id="A0A368H668"/>
<keyword evidence="1" id="KW-0472">Membrane</keyword>
<feature type="transmembrane region" description="Helical" evidence="1">
    <location>
        <begin position="62"/>
        <end position="84"/>
    </location>
</feature>
<protein>
    <submittedName>
        <fullName evidence="2">Uncharacterized protein</fullName>
    </submittedName>
</protein>
<organism evidence="2 3">
    <name type="scientific">Ancylostoma caninum</name>
    <name type="common">Dog hookworm</name>
    <dbReference type="NCBI Taxonomy" id="29170"/>
    <lineage>
        <taxon>Eukaryota</taxon>
        <taxon>Metazoa</taxon>
        <taxon>Ecdysozoa</taxon>
        <taxon>Nematoda</taxon>
        <taxon>Chromadorea</taxon>
        <taxon>Rhabditida</taxon>
        <taxon>Rhabditina</taxon>
        <taxon>Rhabditomorpha</taxon>
        <taxon>Strongyloidea</taxon>
        <taxon>Ancylostomatidae</taxon>
        <taxon>Ancylostomatinae</taxon>
        <taxon>Ancylostoma</taxon>
    </lineage>
</organism>
<gene>
    <name evidence="2" type="ORF">ANCCAN_01880</name>
</gene>
<keyword evidence="1" id="KW-1133">Transmembrane helix</keyword>
<accession>A0A368H668</accession>
<evidence type="ECO:0000313" key="2">
    <source>
        <dbReference type="EMBL" id="RCN52092.1"/>
    </source>
</evidence>
<comment type="caution">
    <text evidence="2">The sequence shown here is derived from an EMBL/GenBank/DDBJ whole genome shotgun (WGS) entry which is preliminary data.</text>
</comment>